<proteinExistence type="predicted"/>
<dbReference type="AlphaFoldDB" id="A0A9D3M059"/>
<comment type="caution">
    <text evidence="1">The sequence shown here is derived from an EMBL/GenBank/DDBJ whole genome shotgun (WGS) entry which is preliminary data.</text>
</comment>
<gene>
    <name evidence="1" type="ORF">ANANG_G00186130</name>
</gene>
<sequence length="97" mass="11130">ANYTRPHSPCPRPTQSLWIRAHYFSPHFILSLSRLLSSGCVMGCGFRGGARVCVLSELERVGFWSLFQSAFLSCISRTEMVIILRCCHYYDYCCCCY</sequence>
<evidence type="ECO:0000313" key="1">
    <source>
        <dbReference type="EMBL" id="KAG5840181.1"/>
    </source>
</evidence>
<organism evidence="1 2">
    <name type="scientific">Anguilla anguilla</name>
    <name type="common">European freshwater eel</name>
    <name type="synonym">Muraena anguilla</name>
    <dbReference type="NCBI Taxonomy" id="7936"/>
    <lineage>
        <taxon>Eukaryota</taxon>
        <taxon>Metazoa</taxon>
        <taxon>Chordata</taxon>
        <taxon>Craniata</taxon>
        <taxon>Vertebrata</taxon>
        <taxon>Euteleostomi</taxon>
        <taxon>Actinopterygii</taxon>
        <taxon>Neopterygii</taxon>
        <taxon>Teleostei</taxon>
        <taxon>Anguilliformes</taxon>
        <taxon>Anguillidae</taxon>
        <taxon>Anguilla</taxon>
    </lineage>
</organism>
<evidence type="ECO:0000313" key="2">
    <source>
        <dbReference type="Proteomes" id="UP001044222"/>
    </source>
</evidence>
<dbReference type="Proteomes" id="UP001044222">
    <property type="component" value="Chromosome 10"/>
</dbReference>
<keyword evidence="2" id="KW-1185">Reference proteome</keyword>
<protein>
    <submittedName>
        <fullName evidence="1">Uncharacterized protein</fullName>
    </submittedName>
</protein>
<name>A0A9D3M059_ANGAN</name>
<feature type="non-terminal residue" evidence="1">
    <location>
        <position position="1"/>
    </location>
</feature>
<accession>A0A9D3M059</accession>
<dbReference type="EMBL" id="JAFIRN010000010">
    <property type="protein sequence ID" value="KAG5840181.1"/>
    <property type="molecule type" value="Genomic_DNA"/>
</dbReference>
<reference evidence="1" key="1">
    <citation type="submission" date="2021-01" db="EMBL/GenBank/DDBJ databases">
        <title>A chromosome-scale assembly of European eel, Anguilla anguilla.</title>
        <authorList>
            <person name="Henkel C."/>
            <person name="Jong-Raadsen S.A."/>
            <person name="Dufour S."/>
            <person name="Weltzien F.-A."/>
            <person name="Palstra A.P."/>
            <person name="Pelster B."/>
            <person name="Spaink H.P."/>
            <person name="Van Den Thillart G.E."/>
            <person name="Jansen H."/>
            <person name="Zahm M."/>
            <person name="Klopp C."/>
            <person name="Cedric C."/>
            <person name="Louis A."/>
            <person name="Berthelot C."/>
            <person name="Parey E."/>
            <person name="Roest Crollius H."/>
            <person name="Montfort J."/>
            <person name="Robinson-Rechavi M."/>
            <person name="Bucao C."/>
            <person name="Bouchez O."/>
            <person name="Gislard M."/>
            <person name="Lluch J."/>
            <person name="Milhes M."/>
            <person name="Lampietro C."/>
            <person name="Lopez Roques C."/>
            <person name="Donnadieu C."/>
            <person name="Braasch I."/>
            <person name="Desvignes T."/>
            <person name="Postlethwait J."/>
            <person name="Bobe J."/>
            <person name="Guiguen Y."/>
            <person name="Dirks R."/>
        </authorList>
    </citation>
    <scope>NUCLEOTIDE SEQUENCE</scope>
    <source>
        <strain evidence="1">Tag_6206</strain>
        <tissue evidence="1">Liver</tissue>
    </source>
</reference>